<reference evidence="2" key="1">
    <citation type="submission" date="2020-03" db="EMBL/GenBank/DDBJ databases">
        <title>The deep terrestrial virosphere.</title>
        <authorList>
            <person name="Holmfeldt K."/>
            <person name="Nilsson E."/>
            <person name="Simone D."/>
            <person name="Lopez-Fernandez M."/>
            <person name="Wu X."/>
            <person name="de Brujin I."/>
            <person name="Lundin D."/>
            <person name="Andersson A."/>
            <person name="Bertilsson S."/>
            <person name="Dopson M."/>
        </authorList>
    </citation>
    <scope>NUCLEOTIDE SEQUENCE</scope>
    <source>
        <strain evidence="2">MM415B01461</strain>
    </source>
</reference>
<evidence type="ECO:0000256" key="1">
    <source>
        <dbReference type="SAM" id="MobiDB-lite"/>
    </source>
</evidence>
<sequence length="127" mass="14584">MSYIDFDNLGLKEVRCMNCNTPVGGRVYVDIPGTTEKAVAFSRYNNWTQPRKVPIKSGEIDSYVEPIVCAECADKPWDEDAIIEMIEDGLEREMMHAGKSRDHVDNHKARHKLKKDKDKKTKIKEKS</sequence>
<dbReference type="AlphaFoldDB" id="A0A6M3IM46"/>
<organism evidence="2">
    <name type="scientific">viral metagenome</name>
    <dbReference type="NCBI Taxonomy" id="1070528"/>
    <lineage>
        <taxon>unclassified sequences</taxon>
        <taxon>metagenomes</taxon>
        <taxon>organismal metagenomes</taxon>
    </lineage>
</organism>
<gene>
    <name evidence="2" type="ORF">MM415B01461_0004</name>
</gene>
<feature type="compositionally biased region" description="Basic and acidic residues" evidence="1">
    <location>
        <begin position="96"/>
        <end position="107"/>
    </location>
</feature>
<accession>A0A6M3IM46</accession>
<dbReference type="EMBL" id="MT141320">
    <property type="protein sequence ID" value="QJA58365.1"/>
    <property type="molecule type" value="Genomic_DNA"/>
</dbReference>
<evidence type="ECO:0000313" key="2">
    <source>
        <dbReference type="EMBL" id="QJA58365.1"/>
    </source>
</evidence>
<feature type="compositionally biased region" description="Basic and acidic residues" evidence="1">
    <location>
        <begin position="115"/>
        <end position="127"/>
    </location>
</feature>
<name>A0A6M3IM46_9ZZZZ</name>
<protein>
    <submittedName>
        <fullName evidence="2">Uncharacterized protein</fullName>
    </submittedName>
</protein>
<proteinExistence type="predicted"/>
<feature type="region of interest" description="Disordered" evidence="1">
    <location>
        <begin position="96"/>
        <end position="127"/>
    </location>
</feature>